<reference evidence="1" key="1">
    <citation type="submission" date="2015-07" db="EMBL/GenBank/DDBJ databases">
        <title>Transcriptome Assembly of Anthurium amnicola.</title>
        <authorList>
            <person name="Suzuki J."/>
        </authorList>
    </citation>
    <scope>NUCLEOTIDE SEQUENCE</scope>
</reference>
<sequence>MEFEENEKGPWEWQEEEYCLQRDPSTEISHCLWDVVDQKEDDLLYMLGEQTPIKDCATFGYLIPENGGKENKNMVESRDSSQLKRRRMLQFNSNDTFIGISDQKLASDITKSKIGEDSLMEDGTNDSMQWILGFSDSQGLGESSECWLASCFNESGMHFSSEEMNVSSTSDNHGDTSEHHNVSPRMKAVNLPVNVSITPCSKFKGKKSYISTPTKTAASVAYPFQLIKPYGVEGDITLKDINQMIHSPVLLKSKHMKDEDSTNCYLTSAFSGKPVVVKTKIHTEGGKGSITIMRTKG</sequence>
<dbReference type="PANTHER" id="PTHR33385:SF4">
    <property type="entry name" value="PROTEIN XRI1"/>
    <property type="match status" value="1"/>
</dbReference>
<dbReference type="EMBL" id="GDJX01005963">
    <property type="protein sequence ID" value="JAT61973.1"/>
    <property type="molecule type" value="Transcribed_RNA"/>
</dbReference>
<accession>A0A1D1Z4Y8</accession>
<proteinExistence type="predicted"/>
<dbReference type="PANTHER" id="PTHR33385">
    <property type="entry name" value="PROTEIN XRI1"/>
    <property type="match status" value="1"/>
</dbReference>
<dbReference type="InterPro" id="IPR039933">
    <property type="entry name" value="XRI1"/>
</dbReference>
<dbReference type="AlphaFoldDB" id="A0A1D1Z4Y8"/>
<dbReference type="GO" id="GO:0007143">
    <property type="term" value="P:female meiotic nuclear division"/>
    <property type="evidence" value="ECO:0007669"/>
    <property type="project" value="InterPro"/>
</dbReference>
<evidence type="ECO:0000313" key="1">
    <source>
        <dbReference type="EMBL" id="JAT61973.1"/>
    </source>
</evidence>
<gene>
    <name evidence="1" type="primary">XRI1_2</name>
    <name evidence="1" type="ORF">g.44052</name>
</gene>
<dbReference type="GO" id="GO:0007140">
    <property type="term" value="P:male meiotic nuclear division"/>
    <property type="evidence" value="ECO:0007669"/>
    <property type="project" value="InterPro"/>
</dbReference>
<organism evidence="1">
    <name type="scientific">Anthurium amnicola</name>
    <dbReference type="NCBI Taxonomy" id="1678845"/>
    <lineage>
        <taxon>Eukaryota</taxon>
        <taxon>Viridiplantae</taxon>
        <taxon>Streptophyta</taxon>
        <taxon>Embryophyta</taxon>
        <taxon>Tracheophyta</taxon>
        <taxon>Spermatophyta</taxon>
        <taxon>Magnoliopsida</taxon>
        <taxon>Liliopsida</taxon>
        <taxon>Araceae</taxon>
        <taxon>Pothoideae</taxon>
        <taxon>Potheae</taxon>
        <taxon>Anthurium</taxon>
    </lineage>
</organism>
<name>A0A1D1Z4Y8_9ARAE</name>
<protein>
    <submittedName>
        <fullName evidence="1">Protein XRI1</fullName>
    </submittedName>
</protein>